<keyword evidence="1" id="KW-0732">Signal</keyword>
<dbReference type="GO" id="GO:0015833">
    <property type="term" value="P:peptide transport"/>
    <property type="evidence" value="ECO:0007669"/>
    <property type="project" value="TreeGrafter"/>
</dbReference>
<organism evidence="3 4">
    <name type="scientific">Corynebacterium uropygiale</name>
    <dbReference type="NCBI Taxonomy" id="1775911"/>
    <lineage>
        <taxon>Bacteria</taxon>
        <taxon>Bacillati</taxon>
        <taxon>Actinomycetota</taxon>
        <taxon>Actinomycetes</taxon>
        <taxon>Mycobacteriales</taxon>
        <taxon>Corynebacteriaceae</taxon>
        <taxon>Corynebacterium</taxon>
    </lineage>
</organism>
<dbReference type="InterPro" id="IPR039424">
    <property type="entry name" value="SBP_5"/>
</dbReference>
<proteinExistence type="predicted"/>
<sequence>MMTLHRRVRRAALAAVLVCGMGVAGCQSGPGHTGADYDGAPIYLTQRPALTLNAASLEGASSDAAVLAARIYPGAMIAGPGGQMLPNTDLVGAERLPGEDTRIRYTLSEGATYSDGHPMSCDDYLLAATAAMMPEAFGSVVPVASHIAEIQCAPDGRTTEVSFEPSYGQRWQQLFGPGTVLPFHTIVARAGMDPAEAREALVDGDAERLAPLIDVWRHGFDPTRPDPELQVSSGPYRLAGVSAQGDLHLAVNEYYPGDRPHIPDVYLRPGRGDVASPNEATPVLADLVDKDPSAVSREDSAPPLRINQEVSERTDSLVLASAGVMEDQEARRALASCVDSAAVAKASSDVAGMTVPWVSTRVTAPSDPTYGRVGAQVDAEAQGHPEDTEALQGRTVRVAYLAPHTRYRAMVEEMARSCAAQGITIEDVSSTKTTMADLVGAHGGEEGFVDAYLLPVDGASSYDLEPVEPGHKSSVLRTEQELWRSIPTIPLAAEPRNIVADHRVGNVVVYTGPAGIGWNMDRWRSVDHS</sequence>
<dbReference type="InterPro" id="IPR000914">
    <property type="entry name" value="SBP_5_dom"/>
</dbReference>
<evidence type="ECO:0000259" key="2">
    <source>
        <dbReference type="Pfam" id="PF00496"/>
    </source>
</evidence>
<feature type="chain" id="PRO_5040996479" evidence="1">
    <location>
        <begin position="27"/>
        <end position="529"/>
    </location>
</feature>
<accession>A0A9X1QRJ9</accession>
<dbReference type="PROSITE" id="PS51257">
    <property type="entry name" value="PROKAR_LIPOPROTEIN"/>
    <property type="match status" value="1"/>
</dbReference>
<comment type="caution">
    <text evidence="3">The sequence shown here is derived from an EMBL/GenBank/DDBJ whole genome shotgun (WGS) entry which is preliminary data.</text>
</comment>
<dbReference type="GO" id="GO:1904680">
    <property type="term" value="F:peptide transmembrane transporter activity"/>
    <property type="evidence" value="ECO:0007669"/>
    <property type="project" value="TreeGrafter"/>
</dbReference>
<dbReference type="Pfam" id="PF00496">
    <property type="entry name" value="SBP_bac_5"/>
    <property type="match status" value="1"/>
</dbReference>
<dbReference type="PANTHER" id="PTHR30290:SF65">
    <property type="entry name" value="MONOACYL PHOSPHATIDYLINOSITOL TETRAMANNOSIDE-BINDING PROTEIN LPQW-RELATED"/>
    <property type="match status" value="1"/>
</dbReference>
<reference evidence="3" key="1">
    <citation type="submission" date="2022-01" db="EMBL/GenBank/DDBJ databases">
        <title>Corynebacterium sp. nov isolated from isolated from the feces of the greater white-fronted geese (Anser albifrons) at Poyang Lake, PR China.</title>
        <authorList>
            <person name="Liu Q."/>
        </authorList>
    </citation>
    <scope>NUCLEOTIDE SEQUENCE</scope>
    <source>
        <strain evidence="3">JCM 32435</strain>
    </source>
</reference>
<dbReference type="Gene3D" id="3.40.190.10">
    <property type="entry name" value="Periplasmic binding protein-like II"/>
    <property type="match status" value="1"/>
</dbReference>
<protein>
    <submittedName>
        <fullName evidence="3">ABC transporter substrate-binding protein</fullName>
    </submittedName>
</protein>
<dbReference type="EMBL" id="JAKGSI010000002">
    <property type="protein sequence ID" value="MCF4006533.1"/>
    <property type="molecule type" value="Genomic_DNA"/>
</dbReference>
<evidence type="ECO:0000256" key="1">
    <source>
        <dbReference type="SAM" id="SignalP"/>
    </source>
</evidence>
<dbReference type="Gene3D" id="3.90.76.10">
    <property type="entry name" value="Dipeptide-binding Protein, Domain 1"/>
    <property type="match status" value="1"/>
</dbReference>
<name>A0A9X1QRJ9_9CORY</name>
<dbReference type="AlphaFoldDB" id="A0A9X1QRJ9"/>
<evidence type="ECO:0000313" key="3">
    <source>
        <dbReference type="EMBL" id="MCF4006533.1"/>
    </source>
</evidence>
<dbReference type="PANTHER" id="PTHR30290">
    <property type="entry name" value="PERIPLASMIC BINDING COMPONENT OF ABC TRANSPORTER"/>
    <property type="match status" value="1"/>
</dbReference>
<feature type="domain" description="Solute-binding protein family 5" evidence="2">
    <location>
        <begin position="101"/>
        <end position="347"/>
    </location>
</feature>
<dbReference type="RefSeq" id="WP_236118326.1">
    <property type="nucleotide sequence ID" value="NZ_JAKGSI010000002.1"/>
</dbReference>
<feature type="signal peptide" evidence="1">
    <location>
        <begin position="1"/>
        <end position="26"/>
    </location>
</feature>
<gene>
    <name evidence="3" type="ORF">L1O03_04990</name>
</gene>
<dbReference type="SUPFAM" id="SSF53850">
    <property type="entry name" value="Periplasmic binding protein-like II"/>
    <property type="match status" value="1"/>
</dbReference>
<dbReference type="Proteomes" id="UP001139336">
    <property type="component" value="Unassembled WGS sequence"/>
</dbReference>
<keyword evidence="4" id="KW-1185">Reference proteome</keyword>
<evidence type="ECO:0000313" key="4">
    <source>
        <dbReference type="Proteomes" id="UP001139336"/>
    </source>
</evidence>